<evidence type="ECO:0000313" key="1">
    <source>
        <dbReference type="EMBL" id="XAM17574.1"/>
    </source>
</evidence>
<evidence type="ECO:0008006" key="3">
    <source>
        <dbReference type="Google" id="ProtNLM"/>
    </source>
</evidence>
<dbReference type="RefSeq" id="WP_343353223.1">
    <property type="nucleotide sequence ID" value="NZ_CP145316.1"/>
</dbReference>
<sequence>MRFFVEVNLDDEYPYHIVNFKSGKQFCASRDMYFVKGICEMLNYNTAKTKKDYIIILVAGGFLHIEFLKPSNIKKVRKEWLKQKYNQALQKIEEVENGIH</sequence>
<dbReference type="Proteomes" id="UP001434737">
    <property type="component" value="Chromosome"/>
</dbReference>
<organism evidence="1 2">
    <name type="scientific">Helicobacter mastomyrinus</name>
    <dbReference type="NCBI Taxonomy" id="287948"/>
    <lineage>
        <taxon>Bacteria</taxon>
        <taxon>Pseudomonadati</taxon>
        <taxon>Campylobacterota</taxon>
        <taxon>Epsilonproteobacteria</taxon>
        <taxon>Campylobacterales</taxon>
        <taxon>Helicobacteraceae</taxon>
        <taxon>Helicobacter</taxon>
    </lineage>
</organism>
<reference evidence="1 2" key="1">
    <citation type="submission" date="2024-02" db="EMBL/GenBank/DDBJ databases">
        <title>Genome and pathogenicity analysis of Helicobacter mastomyrinus isolated from mice.</title>
        <authorList>
            <person name="Zhu L."/>
        </authorList>
    </citation>
    <scope>NUCLEOTIDE SEQUENCE [LARGE SCALE GENOMIC DNA]</scope>
    <source>
        <strain evidence="1 2">Hm-17</strain>
    </source>
</reference>
<accession>A0ABZ3F586</accession>
<proteinExistence type="predicted"/>
<dbReference type="EMBL" id="CP145316">
    <property type="protein sequence ID" value="XAM17574.1"/>
    <property type="molecule type" value="Genomic_DNA"/>
</dbReference>
<evidence type="ECO:0000313" key="2">
    <source>
        <dbReference type="Proteomes" id="UP001434737"/>
    </source>
</evidence>
<gene>
    <name evidence="1" type="ORF">V3I05_07755</name>
</gene>
<keyword evidence="2" id="KW-1185">Reference proteome</keyword>
<protein>
    <recommendedName>
        <fullName evidence="3">Bro-N domain-containing protein</fullName>
    </recommendedName>
</protein>
<name>A0ABZ3F586_9HELI</name>